<feature type="compositionally biased region" description="Gly residues" evidence="1">
    <location>
        <begin position="1"/>
        <end position="16"/>
    </location>
</feature>
<feature type="compositionally biased region" description="Pro residues" evidence="1">
    <location>
        <begin position="85"/>
        <end position="127"/>
    </location>
</feature>
<reference evidence="2 3" key="1">
    <citation type="submission" date="2023-05" db="EMBL/GenBank/DDBJ databases">
        <title>B98-5 Cell Line De Novo Hybrid Assembly: An Optical Mapping Approach.</title>
        <authorList>
            <person name="Kananen K."/>
            <person name="Auerbach J.A."/>
            <person name="Kautto E."/>
            <person name="Blachly J.S."/>
        </authorList>
    </citation>
    <scope>NUCLEOTIDE SEQUENCE [LARGE SCALE GENOMIC DNA]</scope>
    <source>
        <strain evidence="2">B95-8</strain>
        <tissue evidence="2">Cell line</tissue>
    </source>
</reference>
<feature type="region of interest" description="Disordered" evidence="1">
    <location>
        <begin position="1"/>
        <end position="25"/>
    </location>
</feature>
<feature type="region of interest" description="Disordered" evidence="1">
    <location>
        <begin position="249"/>
        <end position="285"/>
    </location>
</feature>
<evidence type="ECO:0008006" key="4">
    <source>
        <dbReference type="Google" id="ProtNLM"/>
    </source>
</evidence>
<proteinExistence type="predicted"/>
<dbReference type="EMBL" id="JASSZA010000009">
    <property type="protein sequence ID" value="KAK2103031.1"/>
    <property type="molecule type" value="Genomic_DNA"/>
</dbReference>
<evidence type="ECO:0000256" key="1">
    <source>
        <dbReference type="SAM" id="MobiDB-lite"/>
    </source>
</evidence>
<evidence type="ECO:0000313" key="3">
    <source>
        <dbReference type="Proteomes" id="UP001266305"/>
    </source>
</evidence>
<gene>
    <name evidence="2" type="ORF">P7K49_020698</name>
</gene>
<comment type="caution">
    <text evidence="2">The sequence shown here is derived from an EMBL/GenBank/DDBJ whole genome shotgun (WGS) entry which is preliminary data.</text>
</comment>
<keyword evidence="3" id="KW-1185">Reference proteome</keyword>
<feature type="compositionally biased region" description="Pro residues" evidence="1">
    <location>
        <begin position="147"/>
        <end position="202"/>
    </location>
</feature>
<feature type="compositionally biased region" description="Pro residues" evidence="1">
    <location>
        <begin position="249"/>
        <end position="263"/>
    </location>
</feature>
<dbReference type="Proteomes" id="UP001266305">
    <property type="component" value="Unassembled WGS sequence"/>
</dbReference>
<feature type="region of interest" description="Disordered" evidence="1">
    <location>
        <begin position="312"/>
        <end position="346"/>
    </location>
</feature>
<organism evidence="2 3">
    <name type="scientific">Saguinus oedipus</name>
    <name type="common">Cotton-top tamarin</name>
    <name type="synonym">Oedipomidas oedipus</name>
    <dbReference type="NCBI Taxonomy" id="9490"/>
    <lineage>
        <taxon>Eukaryota</taxon>
        <taxon>Metazoa</taxon>
        <taxon>Chordata</taxon>
        <taxon>Craniata</taxon>
        <taxon>Vertebrata</taxon>
        <taxon>Euteleostomi</taxon>
        <taxon>Mammalia</taxon>
        <taxon>Eutheria</taxon>
        <taxon>Euarchontoglires</taxon>
        <taxon>Primates</taxon>
        <taxon>Haplorrhini</taxon>
        <taxon>Platyrrhini</taxon>
        <taxon>Cebidae</taxon>
        <taxon>Callitrichinae</taxon>
        <taxon>Saguinus</taxon>
    </lineage>
</organism>
<protein>
    <recommendedName>
        <fullName evidence="4">Vegetative cell wall protein gp1-like</fullName>
    </recommendedName>
</protein>
<feature type="region of interest" description="Disordered" evidence="1">
    <location>
        <begin position="48"/>
        <end position="226"/>
    </location>
</feature>
<feature type="region of interest" description="Disordered" evidence="1">
    <location>
        <begin position="399"/>
        <end position="427"/>
    </location>
</feature>
<accession>A0ABQ9V0Z8</accession>
<name>A0ABQ9V0Z8_SAGOE</name>
<sequence>MAGWRGLGTAGGGEGESGSSSASAQGLTHLQLLEAMALVPRQLLLGTHSSSLQKERPGGGRGSSLGPRSGREELSIGWAGGSSPAPSPAPTHPAPAPSPAPTHPAPASPSCSPPLPPPTPSCPPAPAPNHSVLPPAQPLPTQSCPPQLLPPPTTSCPQPPSPPTHSCPQPSPRPHPLSPAPSPAPTHPILSPPAHPPSPIPQSLPTVLPHSPRPPSPAPSPASAHSPACQPCFFTYTVLTPAATHPVLPPRPMCPPSPAPQPSVDPGSSHQVPPPSASGAPFPLDPPRVLQLAPLACPPWPLAHLHPAWCSSRAQPTPSPAPSPVRTETRHPLSVGSTRPEPHTTPCPYQLPVVYVEPALRSLHQPLEPGSGQAHRPLHLLRPVSGGFLVPQAQIPSSESWAQLQTPAECPRGGRKSFPSEPLLPTL</sequence>
<evidence type="ECO:0000313" key="2">
    <source>
        <dbReference type="EMBL" id="KAK2103031.1"/>
    </source>
</evidence>
<feature type="compositionally biased region" description="Pro residues" evidence="1">
    <location>
        <begin position="211"/>
        <end position="220"/>
    </location>
</feature>